<gene>
    <name evidence="1" type="ORF">LCGC14_1594850</name>
</gene>
<organism evidence="1">
    <name type="scientific">marine sediment metagenome</name>
    <dbReference type="NCBI Taxonomy" id="412755"/>
    <lineage>
        <taxon>unclassified sequences</taxon>
        <taxon>metagenomes</taxon>
        <taxon>ecological metagenomes</taxon>
    </lineage>
</organism>
<accession>A0A0F9ICY7</accession>
<sequence>MVSSKGDCPIHKKPIIYTYNNKNYCKDCLDGKFEVIEKIRDYHSNT</sequence>
<dbReference type="AlphaFoldDB" id="A0A0F9ICY7"/>
<proteinExistence type="predicted"/>
<name>A0A0F9ICY7_9ZZZZ</name>
<reference evidence="1" key="1">
    <citation type="journal article" date="2015" name="Nature">
        <title>Complex archaea that bridge the gap between prokaryotes and eukaryotes.</title>
        <authorList>
            <person name="Spang A."/>
            <person name="Saw J.H."/>
            <person name="Jorgensen S.L."/>
            <person name="Zaremba-Niedzwiedzka K."/>
            <person name="Martijn J."/>
            <person name="Lind A.E."/>
            <person name="van Eijk R."/>
            <person name="Schleper C."/>
            <person name="Guy L."/>
            <person name="Ettema T.J."/>
        </authorList>
    </citation>
    <scope>NUCLEOTIDE SEQUENCE</scope>
</reference>
<evidence type="ECO:0000313" key="1">
    <source>
        <dbReference type="EMBL" id="KKM25456.1"/>
    </source>
</evidence>
<comment type="caution">
    <text evidence="1">The sequence shown here is derived from an EMBL/GenBank/DDBJ whole genome shotgun (WGS) entry which is preliminary data.</text>
</comment>
<protein>
    <submittedName>
        <fullName evidence="1">Uncharacterized protein</fullName>
    </submittedName>
</protein>
<dbReference type="EMBL" id="LAZR01012715">
    <property type="protein sequence ID" value="KKM25456.1"/>
    <property type="molecule type" value="Genomic_DNA"/>
</dbReference>